<dbReference type="InterPro" id="IPR000917">
    <property type="entry name" value="Sulfatase_N"/>
</dbReference>
<dbReference type="OrthoDB" id="5901192at2"/>
<dbReference type="InterPro" id="IPR050448">
    <property type="entry name" value="OpgB/LTA_synthase_biosynth"/>
</dbReference>
<feature type="binding site" evidence="11">
    <location>
        <position position="329"/>
    </location>
    <ligand>
        <name>Mn(2+)</name>
        <dbReference type="ChEBI" id="CHEBI:29035"/>
    </ligand>
</feature>
<keyword evidence="7 8" id="KW-0472">Membrane</keyword>
<evidence type="ECO:0000256" key="10">
    <source>
        <dbReference type="PIRSR" id="PIRSR005091-2"/>
    </source>
</evidence>
<keyword evidence="16" id="KW-1185">Reference proteome</keyword>
<evidence type="ECO:0000256" key="6">
    <source>
        <dbReference type="ARBA" id="ARBA00022989"/>
    </source>
</evidence>
<comment type="caution">
    <text evidence="15">The sequence shown here is derived from an EMBL/GenBank/DDBJ whole genome shotgun (WGS) entry which is preliminary data.</text>
</comment>
<keyword evidence="10" id="KW-0479">Metal-binding</keyword>
<dbReference type="Pfam" id="PF00884">
    <property type="entry name" value="Sulfatase"/>
    <property type="match status" value="1"/>
</dbReference>
<dbReference type="GO" id="GO:0046872">
    <property type="term" value="F:metal ion binding"/>
    <property type="evidence" value="ECO:0007669"/>
    <property type="project" value="UniProtKB-KW"/>
</dbReference>
<dbReference type="GO" id="GO:0016740">
    <property type="term" value="F:transferase activity"/>
    <property type="evidence" value="ECO:0007669"/>
    <property type="project" value="UniProtKB-KW"/>
</dbReference>
<feature type="binding site" evidence="11">
    <location>
        <position position="503"/>
    </location>
    <ligand>
        <name>Mn(2+)</name>
        <dbReference type="ChEBI" id="CHEBI:29035"/>
    </ligand>
</feature>
<evidence type="ECO:0000256" key="2">
    <source>
        <dbReference type="ARBA" id="ARBA00004936"/>
    </source>
</evidence>
<feature type="binding site" evidence="11">
    <location>
        <position position="502"/>
    </location>
    <ligand>
        <name>Mn(2+)</name>
        <dbReference type="ChEBI" id="CHEBI:29035"/>
    </ligand>
</feature>
<feature type="transmembrane region" description="Helical" evidence="13">
    <location>
        <begin position="176"/>
        <end position="194"/>
    </location>
</feature>
<dbReference type="GO" id="GO:0005886">
    <property type="term" value="C:plasma membrane"/>
    <property type="evidence" value="ECO:0007669"/>
    <property type="project" value="UniProtKB-SubCell"/>
</dbReference>
<dbReference type="InterPro" id="IPR017850">
    <property type="entry name" value="Alkaline_phosphatase_core_sf"/>
</dbReference>
<comment type="PTM">
    <text evidence="12">The conversion to 3-oxoalanine (also known as C-formylglycine, FGly), of a serine or cysteine residue in prokaryotes and of a cysteine residue in eukaryotes, is critical for catalytic activity.</text>
</comment>
<proteinExistence type="inferred from homology"/>
<evidence type="ECO:0000256" key="8">
    <source>
        <dbReference type="PIRNR" id="PIRNR005091"/>
    </source>
</evidence>
<evidence type="ECO:0000256" key="1">
    <source>
        <dbReference type="ARBA" id="ARBA00004651"/>
    </source>
</evidence>
<dbReference type="EMBL" id="JTHP01000020">
    <property type="protein sequence ID" value="KJD45375.1"/>
    <property type="molecule type" value="Genomic_DNA"/>
</dbReference>
<keyword evidence="5 13" id="KW-0812">Transmembrane</keyword>
<comment type="subcellular location">
    <subcellularLocation>
        <location evidence="1">Cell membrane</location>
        <topology evidence="1">Multi-pass membrane protein</topology>
    </subcellularLocation>
</comment>
<keyword evidence="4 8" id="KW-1003">Cell membrane</keyword>
<comment type="pathway">
    <text evidence="2">Cell wall biogenesis; lipoteichoic acid biosynthesis.</text>
</comment>
<sequence length="669" mass="76691">MLVIRTAGANRTGNMFSRMLLSRYFGFGLFFVLMIGKLVLIHHNLHAQNIDMNMLDYVIAIGSLLLVSFWTLWLSRRGRLVALVVLNILLTALIYSDMVYYRYFQDFITIPVLLQAGQVDSLGGSIASLMYWWDLFFFADWILFIPYVMFVASLRRRYVTSDPYFKTSRRSFTKSFLLRFSKGALAFLIGYIFTFGPIKYYTSTWATGIFVGNWWSMALYNVTGLIGFHGYDIYRYGQDHLGSQPTLAQAESDKDKEWFNQHQKLLQVKNDLSGKYKGKNVMVIQAEAYMNFFIGKKINGQAITPNFDKLTKESMYFNNYYHQTAQGRTSDADFSTHASLHPLPTGSVFIRYADHKFDTLPSILKDTGYSPNAFHVYDSSFWNRYTMYKAMNYDKFYSKKDFEIDEPLGWSLGDKSFFRQTLNDLTTEVKQPFYAYMVGISSHHPYNLPPDAVDLDVGEFEGTMFGDYLKSVHYVDEALGELVDQMKKDGLWDNTILMFYGDHDNSIKDKALYEKFLGKPLTDLDMQKIMNQVPLLVHLPDGSRAGTYTEPAGQLDLTPSVMHLLGISTKPYHFMGNDLFSEKPRMVVLRSGAFTDGRVYYIPSEDGTFSKGTCYNLTTGQPTDVNACGPGYTEALNRLNISDQVITYDLIRQWEPQTQEVTTTPSTSN</sequence>
<dbReference type="PANTHER" id="PTHR47371:SF3">
    <property type="entry name" value="PHOSPHOGLYCEROL TRANSFERASE I"/>
    <property type="match status" value="1"/>
</dbReference>
<comment type="similarity">
    <text evidence="3 8">Belongs to the LTA synthase family.</text>
</comment>
<keyword evidence="6 13" id="KW-1133">Transmembrane helix</keyword>
<dbReference type="InterPro" id="IPR012160">
    <property type="entry name" value="LtaS-like"/>
</dbReference>
<dbReference type="PIRSF" id="PIRSF005091">
    <property type="entry name" value="Mmb_sulf_HI1246"/>
    <property type="match status" value="1"/>
</dbReference>
<dbReference type="CDD" id="cd16015">
    <property type="entry name" value="LTA_synthase"/>
    <property type="match status" value="1"/>
</dbReference>
<organism evidence="15 16">
    <name type="scientific">Paenibacillus terrae</name>
    <dbReference type="NCBI Taxonomy" id="159743"/>
    <lineage>
        <taxon>Bacteria</taxon>
        <taxon>Bacillati</taxon>
        <taxon>Bacillota</taxon>
        <taxon>Bacilli</taxon>
        <taxon>Bacillales</taxon>
        <taxon>Paenibacillaceae</taxon>
        <taxon>Paenibacillus</taxon>
    </lineage>
</organism>
<feature type="transmembrane region" description="Helical" evidence="13">
    <location>
        <begin position="21"/>
        <end position="42"/>
    </location>
</feature>
<feature type="domain" description="Sulfatase N-terminal" evidence="14">
    <location>
        <begin position="279"/>
        <end position="567"/>
    </location>
</feature>
<evidence type="ECO:0000256" key="7">
    <source>
        <dbReference type="ARBA" id="ARBA00023136"/>
    </source>
</evidence>
<dbReference type="RefSeq" id="WP_044646320.1">
    <property type="nucleotide sequence ID" value="NZ_JTHP01000020.1"/>
</dbReference>
<dbReference type="AlphaFoldDB" id="A0A0D7X1T9"/>
<feature type="transmembrane region" description="Helical" evidence="13">
    <location>
        <begin position="131"/>
        <end position="155"/>
    </location>
</feature>
<feature type="transmembrane region" description="Helical" evidence="13">
    <location>
        <begin position="54"/>
        <end position="73"/>
    </location>
</feature>
<evidence type="ECO:0000259" key="14">
    <source>
        <dbReference type="Pfam" id="PF00884"/>
    </source>
</evidence>
<keyword evidence="10" id="KW-0464">Manganese</keyword>
<gene>
    <name evidence="15" type="ORF">QD47_11850</name>
</gene>
<dbReference type="Gene3D" id="3.40.720.10">
    <property type="entry name" value="Alkaline Phosphatase, subunit A"/>
    <property type="match status" value="1"/>
</dbReference>
<evidence type="ECO:0000256" key="11">
    <source>
        <dbReference type="PIRSR" id="PIRSR005091-3"/>
    </source>
</evidence>
<evidence type="ECO:0000313" key="15">
    <source>
        <dbReference type="EMBL" id="KJD45375.1"/>
    </source>
</evidence>
<evidence type="ECO:0000256" key="4">
    <source>
        <dbReference type="ARBA" id="ARBA00022475"/>
    </source>
</evidence>
<dbReference type="PANTHER" id="PTHR47371">
    <property type="entry name" value="LIPOTEICHOIC ACID SYNTHASE"/>
    <property type="match status" value="1"/>
</dbReference>
<accession>A0A0D7X1T9</accession>
<dbReference type="Gene3D" id="3.30.1120.170">
    <property type="match status" value="1"/>
</dbReference>
<evidence type="ECO:0000256" key="3">
    <source>
        <dbReference type="ARBA" id="ARBA00009983"/>
    </source>
</evidence>
<dbReference type="PATRIC" id="fig|159743.3.peg.2649"/>
<protein>
    <submittedName>
        <fullName evidence="15">Phosphoglycerol transferase</fullName>
    </submittedName>
</protein>
<reference evidence="15 16" key="1">
    <citation type="submission" date="2014-11" db="EMBL/GenBank/DDBJ databases">
        <title>Draft Genome Sequences of Paenibacillus polymyxa NRRL B-30509 and Paenibacillus terrae NRRL B-30644, Strains from a Poultry Environment that Produce Tridecaptin A and Paenicidins.</title>
        <authorList>
            <person name="van Belkum M.J."/>
            <person name="Lohans C.T."/>
            <person name="Vederas J.C."/>
        </authorList>
    </citation>
    <scope>NUCLEOTIDE SEQUENCE [LARGE SCALE GENOMIC DNA]</scope>
    <source>
        <strain evidence="15 16">NRRL B-30644</strain>
    </source>
</reference>
<keyword evidence="15" id="KW-0808">Transferase</keyword>
<evidence type="ECO:0000256" key="9">
    <source>
        <dbReference type="PIRSR" id="PIRSR005091-1"/>
    </source>
</evidence>
<feature type="transmembrane region" description="Helical" evidence="13">
    <location>
        <begin position="80"/>
        <end position="101"/>
    </location>
</feature>
<feature type="binding site" evidence="11">
    <location>
        <position position="287"/>
    </location>
    <ligand>
        <name>Mn(2+)</name>
        <dbReference type="ChEBI" id="CHEBI:29035"/>
    </ligand>
</feature>
<name>A0A0D7X1T9_9BACL</name>
<evidence type="ECO:0000256" key="12">
    <source>
        <dbReference type="PIRSR" id="PIRSR600917-52"/>
    </source>
</evidence>
<evidence type="ECO:0000313" key="16">
    <source>
        <dbReference type="Proteomes" id="UP000032534"/>
    </source>
</evidence>
<evidence type="ECO:0000256" key="13">
    <source>
        <dbReference type="SAM" id="Phobius"/>
    </source>
</evidence>
<dbReference type="SUPFAM" id="SSF53649">
    <property type="entry name" value="Alkaline phosphatase-like"/>
    <property type="match status" value="1"/>
</dbReference>
<feature type="binding site" evidence="10">
    <location>
        <position position="443"/>
    </location>
    <ligand>
        <name>substrate</name>
    </ligand>
</feature>
<feature type="modified residue" description="3-oxoalanine (Ser)" evidence="12">
    <location>
        <position position="75"/>
    </location>
</feature>
<evidence type="ECO:0000256" key="5">
    <source>
        <dbReference type="ARBA" id="ARBA00022692"/>
    </source>
</evidence>
<feature type="active site" evidence="9">
    <location>
        <position position="329"/>
    </location>
</feature>
<dbReference type="Proteomes" id="UP000032534">
    <property type="component" value="Unassembled WGS sequence"/>
</dbReference>